<organism evidence="3 4">
    <name type="scientific">Candidatus Amesbacteria bacterium RIFOXYB1_FULL_44_23</name>
    <dbReference type="NCBI Taxonomy" id="1797263"/>
    <lineage>
        <taxon>Bacteria</taxon>
        <taxon>Candidatus Amesiibacteriota</taxon>
    </lineage>
</organism>
<evidence type="ECO:0000313" key="4">
    <source>
        <dbReference type="Proteomes" id="UP000176424"/>
    </source>
</evidence>
<feature type="domain" description="Glycosyltransferase subfamily 4-like N-terminal" evidence="2">
    <location>
        <begin position="14"/>
        <end position="179"/>
    </location>
</feature>
<dbReference type="InterPro" id="IPR001296">
    <property type="entry name" value="Glyco_trans_1"/>
</dbReference>
<dbReference type="PANTHER" id="PTHR45947">
    <property type="entry name" value="SULFOQUINOVOSYL TRANSFERASE SQD2"/>
    <property type="match status" value="1"/>
</dbReference>
<dbReference type="Pfam" id="PF00534">
    <property type="entry name" value="Glycos_transf_1"/>
    <property type="match status" value="1"/>
</dbReference>
<evidence type="ECO:0008006" key="5">
    <source>
        <dbReference type="Google" id="ProtNLM"/>
    </source>
</evidence>
<protein>
    <recommendedName>
        <fullName evidence="5">Glycosyl transferase family 1 domain-containing protein</fullName>
    </recommendedName>
</protein>
<dbReference type="Proteomes" id="UP000176424">
    <property type="component" value="Unassembled WGS sequence"/>
</dbReference>
<evidence type="ECO:0000313" key="3">
    <source>
        <dbReference type="EMBL" id="OGD09247.1"/>
    </source>
</evidence>
<sequence>MKILFSLTYYSPYVSGLTNYVKTLAGELATKKGVEVSVLCMRHDPELSEMEIVDGVSVVRAKPDFALSKGYVSLDWFKKSWENVRNCDVVVVNLPQAEGLVPALMARLLRKRLISVYHARVELRGGLMDKLIELVLEGLNSEIMMLSHKVITYTDVYAKTLRVYKKIRHKIYSVYPPIKLPRENKALSKTIRYKIPPGTKAVIGVAARLAEDKGFENIIKVIPYLEKRWGVGKVVVLVAGSMSPVGEKKYRERILKMLNNCNGLIFLGEIRNDLMGSFYNNIDLLIVPSILESFGIVQAEAMMMGKPVVTSNLPGANVPVQRTGMGKLVPPGEVEKLAEAIEAVWSQKKEYKEMSTRARKEFAIEKTICFYEELLRGLK</sequence>
<gene>
    <name evidence="3" type="ORF">A2397_02845</name>
</gene>
<dbReference type="EMBL" id="MEXR01000035">
    <property type="protein sequence ID" value="OGD09247.1"/>
    <property type="molecule type" value="Genomic_DNA"/>
</dbReference>
<accession>A0A1F4ZUX8</accession>
<dbReference type="STRING" id="1797263.A2397_02845"/>
<dbReference type="Pfam" id="PF13439">
    <property type="entry name" value="Glyco_transf_4"/>
    <property type="match status" value="1"/>
</dbReference>
<dbReference type="PANTHER" id="PTHR45947:SF3">
    <property type="entry name" value="SULFOQUINOVOSYL TRANSFERASE SQD2"/>
    <property type="match status" value="1"/>
</dbReference>
<evidence type="ECO:0000259" key="2">
    <source>
        <dbReference type="Pfam" id="PF13439"/>
    </source>
</evidence>
<dbReference type="GO" id="GO:0016757">
    <property type="term" value="F:glycosyltransferase activity"/>
    <property type="evidence" value="ECO:0007669"/>
    <property type="project" value="InterPro"/>
</dbReference>
<dbReference type="AlphaFoldDB" id="A0A1F4ZUX8"/>
<reference evidence="3 4" key="1">
    <citation type="journal article" date="2016" name="Nat. Commun.">
        <title>Thousands of microbial genomes shed light on interconnected biogeochemical processes in an aquifer system.</title>
        <authorList>
            <person name="Anantharaman K."/>
            <person name="Brown C.T."/>
            <person name="Hug L.A."/>
            <person name="Sharon I."/>
            <person name="Castelle C.J."/>
            <person name="Probst A.J."/>
            <person name="Thomas B.C."/>
            <person name="Singh A."/>
            <person name="Wilkins M.J."/>
            <person name="Karaoz U."/>
            <person name="Brodie E.L."/>
            <person name="Williams K.H."/>
            <person name="Hubbard S.S."/>
            <person name="Banfield J.F."/>
        </authorList>
    </citation>
    <scope>NUCLEOTIDE SEQUENCE [LARGE SCALE GENOMIC DNA]</scope>
</reference>
<comment type="caution">
    <text evidence="3">The sequence shown here is derived from an EMBL/GenBank/DDBJ whole genome shotgun (WGS) entry which is preliminary data.</text>
</comment>
<dbReference type="InterPro" id="IPR050194">
    <property type="entry name" value="Glycosyltransferase_grp1"/>
</dbReference>
<name>A0A1F4ZUX8_9BACT</name>
<dbReference type="CDD" id="cd03801">
    <property type="entry name" value="GT4_PimA-like"/>
    <property type="match status" value="1"/>
</dbReference>
<dbReference type="SUPFAM" id="SSF53756">
    <property type="entry name" value="UDP-Glycosyltransferase/glycogen phosphorylase"/>
    <property type="match status" value="1"/>
</dbReference>
<dbReference type="InterPro" id="IPR028098">
    <property type="entry name" value="Glyco_trans_4-like_N"/>
</dbReference>
<feature type="domain" description="Glycosyl transferase family 1" evidence="1">
    <location>
        <begin position="197"/>
        <end position="360"/>
    </location>
</feature>
<evidence type="ECO:0000259" key="1">
    <source>
        <dbReference type="Pfam" id="PF00534"/>
    </source>
</evidence>
<dbReference type="Gene3D" id="3.40.50.2000">
    <property type="entry name" value="Glycogen Phosphorylase B"/>
    <property type="match status" value="2"/>
</dbReference>
<proteinExistence type="predicted"/>